<dbReference type="InterPro" id="IPR017894">
    <property type="entry name" value="HTH_IS21_transposase_type"/>
</dbReference>
<gene>
    <name evidence="7" type="primary">istA</name>
    <name evidence="7" type="ORF">ACFSDB_03505</name>
</gene>
<dbReference type="InterPro" id="IPR012337">
    <property type="entry name" value="RNaseH-like_sf"/>
</dbReference>
<comment type="caution">
    <text evidence="7">The sequence shown here is derived from an EMBL/GenBank/DDBJ whole genome shotgun (WGS) entry which is preliminary data.</text>
</comment>
<feature type="domain" description="Integrase catalytic" evidence="6">
    <location>
        <begin position="111"/>
        <end position="286"/>
    </location>
</feature>
<keyword evidence="8" id="KW-1185">Reference proteome</keyword>
<dbReference type="Proteomes" id="UP001597273">
    <property type="component" value="Unassembled WGS sequence"/>
</dbReference>
<keyword evidence="4" id="KW-0233">DNA recombination</keyword>
<comment type="similarity">
    <text evidence="1">Belongs to the transposase IS21/IS408/IS1162 family.</text>
</comment>
<dbReference type="PROSITE" id="PS50994">
    <property type="entry name" value="INTEGRASE"/>
    <property type="match status" value="1"/>
</dbReference>
<dbReference type="Pfam" id="PF00665">
    <property type="entry name" value="rve"/>
    <property type="match status" value="1"/>
</dbReference>
<keyword evidence="2" id="KW-0815">Transposition</keyword>
<evidence type="ECO:0000256" key="1">
    <source>
        <dbReference type="ARBA" id="ARBA00009277"/>
    </source>
</evidence>
<dbReference type="EMBL" id="JBHUFW010000004">
    <property type="protein sequence ID" value="MFD1861977.1"/>
    <property type="molecule type" value="Genomic_DNA"/>
</dbReference>
<evidence type="ECO:0000256" key="3">
    <source>
        <dbReference type="ARBA" id="ARBA00023125"/>
    </source>
</evidence>
<protein>
    <submittedName>
        <fullName evidence="7">IS21 family transposase</fullName>
    </submittedName>
</protein>
<dbReference type="Pfam" id="PF22483">
    <property type="entry name" value="Mu-transpos_C_2"/>
    <property type="match status" value="1"/>
</dbReference>
<feature type="domain" description="HTH IS21-type" evidence="5">
    <location>
        <begin position="5"/>
        <end position="67"/>
    </location>
</feature>
<dbReference type="InterPro" id="IPR036397">
    <property type="entry name" value="RNaseH_sf"/>
</dbReference>
<dbReference type="NCBIfam" id="NF033546">
    <property type="entry name" value="transpos_IS21"/>
    <property type="match status" value="1"/>
</dbReference>
<evidence type="ECO:0000313" key="8">
    <source>
        <dbReference type="Proteomes" id="UP001597273"/>
    </source>
</evidence>
<evidence type="ECO:0000313" key="7">
    <source>
        <dbReference type="EMBL" id="MFD1861977.1"/>
    </source>
</evidence>
<reference evidence="8" key="1">
    <citation type="journal article" date="2019" name="Int. J. Syst. Evol. Microbiol.">
        <title>The Global Catalogue of Microorganisms (GCM) 10K type strain sequencing project: providing services to taxonomists for standard genome sequencing and annotation.</title>
        <authorList>
            <consortium name="The Broad Institute Genomics Platform"/>
            <consortium name="The Broad Institute Genome Sequencing Center for Infectious Disease"/>
            <person name="Wu L."/>
            <person name="Ma J."/>
        </authorList>
    </citation>
    <scope>NUCLEOTIDE SEQUENCE [LARGE SCALE GENOMIC DNA]</scope>
    <source>
        <strain evidence="8">CGMCC 1.15475</strain>
    </source>
</reference>
<dbReference type="Gene3D" id="1.10.10.60">
    <property type="entry name" value="Homeodomain-like"/>
    <property type="match status" value="1"/>
</dbReference>
<dbReference type="PROSITE" id="PS50531">
    <property type="entry name" value="HTH_IS21"/>
    <property type="match status" value="1"/>
</dbReference>
<evidence type="ECO:0000259" key="6">
    <source>
        <dbReference type="PROSITE" id="PS50994"/>
    </source>
</evidence>
<dbReference type="PANTHER" id="PTHR35004">
    <property type="entry name" value="TRANSPOSASE RV3428C-RELATED"/>
    <property type="match status" value="1"/>
</dbReference>
<accession>A0ABW4QEF8</accession>
<dbReference type="Gene3D" id="3.30.420.10">
    <property type="entry name" value="Ribonuclease H-like superfamily/Ribonuclease H"/>
    <property type="match status" value="1"/>
</dbReference>
<organism evidence="7 8">
    <name type="scientific">Planococcus chinensis</name>
    <dbReference type="NCBI Taxonomy" id="272917"/>
    <lineage>
        <taxon>Bacteria</taxon>
        <taxon>Bacillati</taxon>
        <taxon>Bacillota</taxon>
        <taxon>Bacilli</taxon>
        <taxon>Bacillales</taxon>
        <taxon>Caryophanaceae</taxon>
        <taxon>Planococcus</taxon>
    </lineage>
</organism>
<evidence type="ECO:0000256" key="4">
    <source>
        <dbReference type="ARBA" id="ARBA00023172"/>
    </source>
</evidence>
<dbReference type="SUPFAM" id="SSF109709">
    <property type="entry name" value="KorB DNA-binding domain-like"/>
    <property type="match status" value="1"/>
</dbReference>
<dbReference type="SUPFAM" id="SSF53098">
    <property type="entry name" value="Ribonuclease H-like"/>
    <property type="match status" value="1"/>
</dbReference>
<evidence type="ECO:0000259" key="5">
    <source>
        <dbReference type="PROSITE" id="PS50531"/>
    </source>
</evidence>
<sequence length="418" mass="49197">MLKMEEFFMIRELHQKGWSLTAIAKETGFDRKTIRKYIKAEQLPRSCKRTKRPSKLDPFKPYLLPRIQEGTTNCVVLLEEIRAQGFEGKSTILKDFVQPHREQPKKQATRRFETPPGQQAQMDWAEVGLYEVEGCLQKVYAFLMILGYSRMKYIEFTTDMKAETLMKCHMNAFAYFNGIPNQVLYDNMKTVVIRHTPIEIRFNRTFEDFLAYYGVTPKACKPYRPQTKGKVERTVDYMKRNFFQRRHEPTLEALNQDMRKWLDRTANKKKNETTQEPPVQRWEKEQPFLQAWGTKELFPTTHWEIREVSRDCFISYLGNKYSVPFRYAGHQVKIKVTLEKQLEIYDEVECIAQHPILSGETRVHVRFEHYEGLQEAKEKEQKRANPIGLATQDSTVSTPYVEARPLAAYAALEGGDFE</sequence>
<dbReference type="InterPro" id="IPR054353">
    <property type="entry name" value="IstA-like_C"/>
</dbReference>
<dbReference type="PANTHER" id="PTHR35004:SF6">
    <property type="entry name" value="TRANSPOSASE"/>
    <property type="match status" value="1"/>
</dbReference>
<name>A0ABW4QEF8_9BACL</name>
<evidence type="ECO:0000256" key="2">
    <source>
        <dbReference type="ARBA" id="ARBA00022578"/>
    </source>
</evidence>
<keyword evidence="3" id="KW-0238">DNA-binding</keyword>
<dbReference type="RefSeq" id="WP_377339140.1">
    <property type="nucleotide sequence ID" value="NZ_JBHUFW010000004.1"/>
</dbReference>
<dbReference type="InterPro" id="IPR001584">
    <property type="entry name" value="Integrase_cat-core"/>
</dbReference>
<proteinExistence type="inferred from homology"/>